<keyword evidence="3" id="KW-1185">Reference proteome</keyword>
<gene>
    <name evidence="2" type="ORF">CLV40_10265</name>
</gene>
<dbReference type="EMBL" id="PTIX01000002">
    <property type="protein sequence ID" value="PPK70155.1"/>
    <property type="molecule type" value="Genomic_DNA"/>
</dbReference>
<organism evidence="2 3">
    <name type="scientific">Actinokineospora auranticolor</name>
    <dbReference type="NCBI Taxonomy" id="155976"/>
    <lineage>
        <taxon>Bacteria</taxon>
        <taxon>Bacillati</taxon>
        <taxon>Actinomycetota</taxon>
        <taxon>Actinomycetes</taxon>
        <taxon>Pseudonocardiales</taxon>
        <taxon>Pseudonocardiaceae</taxon>
        <taxon>Actinokineospora</taxon>
    </lineage>
</organism>
<proteinExistence type="predicted"/>
<dbReference type="Proteomes" id="UP000239203">
    <property type="component" value="Unassembled WGS sequence"/>
</dbReference>
<name>A0A2S6GY44_9PSEU</name>
<comment type="caution">
    <text evidence="2">The sequence shown here is derived from an EMBL/GenBank/DDBJ whole genome shotgun (WGS) entry which is preliminary data.</text>
</comment>
<reference evidence="2 3" key="1">
    <citation type="submission" date="2018-02" db="EMBL/GenBank/DDBJ databases">
        <title>Genomic Encyclopedia of Archaeal and Bacterial Type Strains, Phase II (KMG-II): from individual species to whole genera.</title>
        <authorList>
            <person name="Goeker M."/>
        </authorList>
    </citation>
    <scope>NUCLEOTIDE SEQUENCE [LARGE SCALE GENOMIC DNA]</scope>
    <source>
        <strain evidence="2 3">YU 961-1</strain>
    </source>
</reference>
<sequence length="101" mass="10456">MPIVKFRAVTSALAIAALSGSLALVAEAPASADVHVLSCRYVLAQSLTLWNAPSGGANVGAYHAGDTFQESGIEGSYRFRINLGTGATVWVTADPAYSRPC</sequence>
<protein>
    <submittedName>
        <fullName evidence="2">Uncharacterized protein</fullName>
    </submittedName>
</protein>
<feature type="signal peptide" evidence="1">
    <location>
        <begin position="1"/>
        <end position="32"/>
    </location>
</feature>
<evidence type="ECO:0000313" key="2">
    <source>
        <dbReference type="EMBL" id="PPK70155.1"/>
    </source>
</evidence>
<dbReference type="AlphaFoldDB" id="A0A2S6GY44"/>
<accession>A0A2S6GY44</accession>
<feature type="chain" id="PRO_5015529431" evidence="1">
    <location>
        <begin position="33"/>
        <end position="101"/>
    </location>
</feature>
<evidence type="ECO:0000313" key="3">
    <source>
        <dbReference type="Proteomes" id="UP000239203"/>
    </source>
</evidence>
<keyword evidence="1" id="KW-0732">Signal</keyword>
<evidence type="ECO:0000256" key="1">
    <source>
        <dbReference type="SAM" id="SignalP"/>
    </source>
</evidence>